<name>A0A510X448_9GAMM</name>
<sequence>MSQLAAVAIHAQQAAVAALLGGVTGDQLLGELIVKVGALHGGSGSFGSVAGSETRAPGARKKRALGYPVLTAKSGRPVHSRLTCPVRHV</sequence>
<dbReference type="AlphaFoldDB" id="A0A510X448"/>
<organism evidence="1 2">
    <name type="scientific">Bisbaumannia pacifica</name>
    <dbReference type="NCBI Taxonomy" id="77098"/>
    <lineage>
        <taxon>Bacteria</taxon>
        <taxon>Pseudomonadati</taxon>
        <taxon>Pseudomonadota</taxon>
        <taxon>Gammaproteobacteria</taxon>
        <taxon>Oceanospirillales</taxon>
        <taxon>Halomonadaceae</taxon>
        <taxon>Bisbaumannia</taxon>
    </lineage>
</organism>
<keyword evidence="2" id="KW-1185">Reference proteome</keyword>
<reference evidence="1 2" key="1">
    <citation type="submission" date="2019-07" db="EMBL/GenBank/DDBJ databases">
        <title>Whole genome shotgun sequence of Halomonas pacifica NBRC 102220.</title>
        <authorList>
            <person name="Hosoyama A."/>
            <person name="Uohara A."/>
            <person name="Ohji S."/>
            <person name="Ichikawa N."/>
        </authorList>
    </citation>
    <scope>NUCLEOTIDE SEQUENCE [LARGE SCALE GENOMIC DNA]</scope>
    <source>
        <strain evidence="1 2">NBRC 102220</strain>
    </source>
</reference>
<gene>
    <name evidence="1" type="ORF">HPA02_04420</name>
</gene>
<evidence type="ECO:0000313" key="2">
    <source>
        <dbReference type="Proteomes" id="UP000321275"/>
    </source>
</evidence>
<dbReference type="Proteomes" id="UP000321275">
    <property type="component" value="Unassembled WGS sequence"/>
</dbReference>
<evidence type="ECO:0000313" key="1">
    <source>
        <dbReference type="EMBL" id="GEK46159.1"/>
    </source>
</evidence>
<proteinExistence type="predicted"/>
<protein>
    <submittedName>
        <fullName evidence="1">Uncharacterized protein</fullName>
    </submittedName>
</protein>
<comment type="caution">
    <text evidence="1">The sequence shown here is derived from an EMBL/GenBank/DDBJ whole genome shotgun (WGS) entry which is preliminary data.</text>
</comment>
<accession>A0A510X448</accession>
<dbReference type="EMBL" id="BJUK01000004">
    <property type="protein sequence ID" value="GEK46159.1"/>
    <property type="molecule type" value="Genomic_DNA"/>
</dbReference>